<feature type="compositionally biased region" description="Polar residues" evidence="1">
    <location>
        <begin position="212"/>
        <end position="242"/>
    </location>
</feature>
<dbReference type="EMBL" id="JAVXUO010002958">
    <property type="protein sequence ID" value="KAK2968013.1"/>
    <property type="molecule type" value="Genomic_DNA"/>
</dbReference>
<dbReference type="AlphaFoldDB" id="A0AA88R7Q5"/>
<feature type="compositionally biased region" description="Basic and acidic residues" evidence="1">
    <location>
        <begin position="47"/>
        <end position="56"/>
    </location>
</feature>
<accession>A0AA88R7Q5</accession>
<dbReference type="InterPro" id="IPR044185">
    <property type="entry name" value="CYP26-2-like"/>
</dbReference>
<feature type="region of interest" description="Disordered" evidence="1">
    <location>
        <begin position="151"/>
        <end position="252"/>
    </location>
</feature>
<evidence type="ECO:0000313" key="5">
    <source>
        <dbReference type="Proteomes" id="UP001187471"/>
    </source>
</evidence>
<organism evidence="4 5">
    <name type="scientific">Escallonia rubra</name>
    <dbReference type="NCBI Taxonomy" id="112253"/>
    <lineage>
        <taxon>Eukaryota</taxon>
        <taxon>Viridiplantae</taxon>
        <taxon>Streptophyta</taxon>
        <taxon>Embryophyta</taxon>
        <taxon>Tracheophyta</taxon>
        <taxon>Spermatophyta</taxon>
        <taxon>Magnoliopsida</taxon>
        <taxon>eudicotyledons</taxon>
        <taxon>Gunneridae</taxon>
        <taxon>Pentapetalae</taxon>
        <taxon>asterids</taxon>
        <taxon>campanulids</taxon>
        <taxon>Escalloniales</taxon>
        <taxon>Escalloniaceae</taxon>
        <taxon>Escallonia</taxon>
    </lineage>
</organism>
<reference evidence="4" key="1">
    <citation type="submission" date="2022-12" db="EMBL/GenBank/DDBJ databases">
        <title>Draft genome assemblies for two species of Escallonia (Escalloniales).</title>
        <authorList>
            <person name="Chanderbali A."/>
            <person name="Dervinis C."/>
            <person name="Anghel I."/>
            <person name="Soltis D."/>
            <person name="Soltis P."/>
            <person name="Zapata F."/>
        </authorList>
    </citation>
    <scope>NUCLEOTIDE SEQUENCE</scope>
    <source>
        <strain evidence="4">UCBG92.1500</strain>
        <tissue evidence="4">Leaf</tissue>
    </source>
</reference>
<dbReference type="InterPro" id="IPR029000">
    <property type="entry name" value="Cyclophilin-like_dom_sf"/>
</dbReference>
<dbReference type="Proteomes" id="UP001187471">
    <property type="component" value="Unassembled WGS sequence"/>
</dbReference>
<dbReference type="InterPro" id="IPR002130">
    <property type="entry name" value="Cyclophilin-type_PPIase_dom"/>
</dbReference>
<dbReference type="SUPFAM" id="SSF50891">
    <property type="entry name" value="Cyclophilin-like"/>
    <property type="match status" value="1"/>
</dbReference>
<evidence type="ECO:0000256" key="1">
    <source>
        <dbReference type="SAM" id="MobiDB-lite"/>
    </source>
</evidence>
<dbReference type="EMBL" id="JAVXUO010001272">
    <property type="protein sequence ID" value="KAK2984048.1"/>
    <property type="molecule type" value="Genomic_DNA"/>
</dbReference>
<feature type="domain" description="PPIase cyclophilin-type" evidence="2">
    <location>
        <begin position="257"/>
        <end position="475"/>
    </location>
</feature>
<feature type="compositionally biased region" description="Polar residues" evidence="1">
    <location>
        <begin position="190"/>
        <end position="205"/>
    </location>
</feature>
<evidence type="ECO:0000313" key="3">
    <source>
        <dbReference type="EMBL" id="KAK2968013.1"/>
    </source>
</evidence>
<dbReference type="PANTHER" id="PTHR47724">
    <property type="entry name" value="PEPTIDYL-PROLYL CIS-TRANS ISOMERASE CYP26-2, CHLOROPLASTIC"/>
    <property type="match status" value="1"/>
</dbReference>
<dbReference type="PROSITE" id="PS50072">
    <property type="entry name" value="CSA_PPIASE_2"/>
    <property type="match status" value="1"/>
</dbReference>
<evidence type="ECO:0000259" key="2">
    <source>
        <dbReference type="PROSITE" id="PS50072"/>
    </source>
</evidence>
<feature type="region of interest" description="Disordered" evidence="1">
    <location>
        <begin position="87"/>
        <end position="110"/>
    </location>
</feature>
<dbReference type="Pfam" id="PF00160">
    <property type="entry name" value="Pro_isomerase"/>
    <property type="match status" value="1"/>
</dbReference>
<comment type="caution">
    <text evidence="4">The sequence shown here is derived from an EMBL/GenBank/DDBJ whole genome shotgun (WGS) entry which is preliminary data.</text>
</comment>
<dbReference type="FunFam" id="2.40.100.10:FF:000040">
    <property type="entry name" value="Peptidyl-prolyl cis-trans isomerase B"/>
    <property type="match status" value="1"/>
</dbReference>
<protein>
    <recommendedName>
        <fullName evidence="2">PPIase cyclophilin-type domain-containing protein</fullName>
    </recommendedName>
</protein>
<dbReference type="GO" id="GO:0003755">
    <property type="term" value="F:peptidyl-prolyl cis-trans isomerase activity"/>
    <property type="evidence" value="ECO:0007669"/>
    <property type="project" value="InterPro"/>
</dbReference>
<dbReference type="GO" id="GO:0009507">
    <property type="term" value="C:chloroplast"/>
    <property type="evidence" value="ECO:0007669"/>
    <property type="project" value="TreeGrafter"/>
</dbReference>
<sequence length="477" mass="52056">MWLVVSKTFVDWLSIFLIRRTSWFCGRGEKREVSRKEADFLPSTNRRGQDEIRSSERGYSNSYSPKKHPPNRRMLRTPKLLQYTAQGLHPPAQPLPPTQTQNLPSSPSPPCTLKQCYKLSRRDLAIFTKSSLLLLLGSRAQNPFYPFSAQAEEDPESLSTVEQGQEENSNSAQAEEIPESANAVGVGQEENANSAQAEINPQGTDTVEVGQEKNSGSPQAEESPESNSATEVGQEENSNSAGTVDGRMDKTPTKRAFLDVSIDGKPIGRIIIGLNADIAPAGTARFSKFVSGAAGVSYRRKEFVKIMPNYVQHGGVRSYGVDAELAKKTGSSLAVDSLVEELEKVNDKSLGTKNVASSVSIIVRDPLKPPPKLKLVARKGKLEIDEEEVGTEPNGTEFVISTKDSPELDASALVVGKVLEGMEVVEKVSQVKTVQENTTSPYFRVAKLIGDKRAVVAERGFNRPYSKVVITNCGLMD</sequence>
<feature type="region of interest" description="Disordered" evidence="1">
    <location>
        <begin position="44"/>
        <end position="73"/>
    </location>
</feature>
<feature type="compositionally biased region" description="Polar residues" evidence="1">
    <location>
        <begin position="157"/>
        <end position="173"/>
    </location>
</feature>
<proteinExistence type="predicted"/>
<gene>
    <name evidence="3" type="ORF">RJ640_020421</name>
    <name evidence="4" type="ORF">RJ640_020423</name>
</gene>
<keyword evidence="5" id="KW-1185">Reference proteome</keyword>
<dbReference type="Gene3D" id="2.40.100.10">
    <property type="entry name" value="Cyclophilin-like"/>
    <property type="match status" value="1"/>
</dbReference>
<dbReference type="PANTHER" id="PTHR47724:SF1">
    <property type="entry name" value="PEPTIDYL-PROLYL CIS-TRANS ISOMERASE CYP26-2, CHLOROPLASTIC"/>
    <property type="match status" value="1"/>
</dbReference>
<name>A0AA88R7Q5_9ASTE</name>
<evidence type="ECO:0000313" key="4">
    <source>
        <dbReference type="EMBL" id="KAK2984048.1"/>
    </source>
</evidence>